<dbReference type="EMBL" id="PGGS01000021">
    <property type="protein sequence ID" value="PNH11817.1"/>
    <property type="molecule type" value="Genomic_DNA"/>
</dbReference>
<organism evidence="2 3">
    <name type="scientific">Tetrabaena socialis</name>
    <dbReference type="NCBI Taxonomy" id="47790"/>
    <lineage>
        <taxon>Eukaryota</taxon>
        <taxon>Viridiplantae</taxon>
        <taxon>Chlorophyta</taxon>
        <taxon>core chlorophytes</taxon>
        <taxon>Chlorophyceae</taxon>
        <taxon>CS clade</taxon>
        <taxon>Chlamydomonadales</taxon>
        <taxon>Tetrabaenaceae</taxon>
        <taxon>Tetrabaena</taxon>
    </lineage>
</organism>
<evidence type="ECO:0000256" key="1">
    <source>
        <dbReference type="SAM" id="MobiDB-lite"/>
    </source>
</evidence>
<accession>A0A2J8AH27</accession>
<evidence type="ECO:0000313" key="3">
    <source>
        <dbReference type="Proteomes" id="UP000236333"/>
    </source>
</evidence>
<gene>
    <name evidence="2" type="ORF">TSOC_001325</name>
</gene>
<proteinExistence type="predicted"/>
<dbReference type="AlphaFoldDB" id="A0A2J8AH27"/>
<reference evidence="2 3" key="1">
    <citation type="journal article" date="2017" name="Mol. Biol. Evol.">
        <title>The 4-celled Tetrabaena socialis nuclear genome reveals the essential components for genetic control of cell number at the origin of multicellularity in the volvocine lineage.</title>
        <authorList>
            <person name="Featherston J."/>
            <person name="Arakaki Y."/>
            <person name="Hanschen E.R."/>
            <person name="Ferris P.J."/>
            <person name="Michod R.E."/>
            <person name="Olson B.J.S.C."/>
            <person name="Nozaki H."/>
            <person name="Durand P.M."/>
        </authorList>
    </citation>
    <scope>NUCLEOTIDE SEQUENCE [LARGE SCALE GENOMIC DNA]</scope>
    <source>
        <strain evidence="2 3">NIES-571</strain>
    </source>
</reference>
<feature type="region of interest" description="Disordered" evidence="1">
    <location>
        <begin position="1"/>
        <end position="27"/>
    </location>
</feature>
<dbReference type="OrthoDB" id="526785at2759"/>
<dbReference type="Proteomes" id="UP000236333">
    <property type="component" value="Unassembled WGS sequence"/>
</dbReference>
<keyword evidence="3" id="KW-1185">Reference proteome</keyword>
<comment type="caution">
    <text evidence="2">The sequence shown here is derived from an EMBL/GenBank/DDBJ whole genome shotgun (WGS) entry which is preliminary data.</text>
</comment>
<evidence type="ECO:0000313" key="2">
    <source>
        <dbReference type="EMBL" id="PNH11817.1"/>
    </source>
</evidence>
<sequence>MAGRGYSGPELNRVKQESDEGVAAQQYSAPSAQEQIFELQARATALRRDHVLLLTQLARAVKCLNAVTSEEQLLKTEVASLQPGSGRV</sequence>
<protein>
    <submittedName>
        <fullName evidence="2">Uncharacterized protein</fullName>
    </submittedName>
</protein>
<name>A0A2J8AH27_9CHLO</name>